<proteinExistence type="predicted"/>
<keyword evidence="3" id="KW-1185">Reference proteome</keyword>
<evidence type="ECO:0000313" key="2">
    <source>
        <dbReference type="EMBL" id="MFD1246637.1"/>
    </source>
</evidence>
<name>A0ABW3VVQ0_9ACTN</name>
<dbReference type="SMART" id="SM00450">
    <property type="entry name" value="RHOD"/>
    <property type="match status" value="1"/>
</dbReference>
<dbReference type="RefSeq" id="WP_367921485.1">
    <property type="nucleotide sequence ID" value="NZ_BAABAC010000043.1"/>
</dbReference>
<accession>A0ABW3VVQ0</accession>
<dbReference type="Gene3D" id="3.40.250.10">
    <property type="entry name" value="Rhodanese-like domain"/>
    <property type="match status" value="1"/>
</dbReference>
<comment type="caution">
    <text evidence="2">The sequence shown here is derived from an EMBL/GenBank/DDBJ whole genome shotgun (WGS) entry which is preliminary data.</text>
</comment>
<evidence type="ECO:0000313" key="3">
    <source>
        <dbReference type="Proteomes" id="UP001597229"/>
    </source>
</evidence>
<dbReference type="EMBL" id="JBHTLX010000004">
    <property type="protein sequence ID" value="MFD1246637.1"/>
    <property type="molecule type" value="Genomic_DNA"/>
</dbReference>
<dbReference type="InterPro" id="IPR036873">
    <property type="entry name" value="Rhodanese-like_dom_sf"/>
</dbReference>
<organism evidence="2 3">
    <name type="scientific">Nocardioides ginsengisoli</name>
    <dbReference type="NCBI Taxonomy" id="363868"/>
    <lineage>
        <taxon>Bacteria</taxon>
        <taxon>Bacillati</taxon>
        <taxon>Actinomycetota</taxon>
        <taxon>Actinomycetes</taxon>
        <taxon>Propionibacteriales</taxon>
        <taxon>Nocardioidaceae</taxon>
        <taxon>Nocardioides</taxon>
    </lineage>
</organism>
<dbReference type="InterPro" id="IPR001763">
    <property type="entry name" value="Rhodanese-like_dom"/>
</dbReference>
<protein>
    <submittedName>
        <fullName evidence="2">Rhodanese-like domain-containing protein</fullName>
    </submittedName>
</protein>
<dbReference type="SUPFAM" id="SSF52821">
    <property type="entry name" value="Rhodanese/Cell cycle control phosphatase"/>
    <property type="match status" value="1"/>
</dbReference>
<gene>
    <name evidence="2" type="ORF">ACFQ3F_02440</name>
</gene>
<sequence>MTESAIDRMLAEARRGLHRLTPVEAYAAQREGALLVDVRREDQRERFGAPADSIPIDLSILEWRLDPGSPWRIPATGQGIRLILTCQEGFSSSLAASRLQALGLDATDVDGGFAAWAAAGLPIAPELPPRVY</sequence>
<dbReference type="PROSITE" id="PS50206">
    <property type="entry name" value="RHODANESE_3"/>
    <property type="match status" value="1"/>
</dbReference>
<dbReference type="Pfam" id="PF00581">
    <property type="entry name" value="Rhodanese"/>
    <property type="match status" value="1"/>
</dbReference>
<evidence type="ECO:0000259" key="1">
    <source>
        <dbReference type="PROSITE" id="PS50206"/>
    </source>
</evidence>
<dbReference type="Proteomes" id="UP001597229">
    <property type="component" value="Unassembled WGS sequence"/>
</dbReference>
<feature type="domain" description="Rhodanese" evidence="1">
    <location>
        <begin position="29"/>
        <end position="125"/>
    </location>
</feature>
<reference evidence="3" key="1">
    <citation type="journal article" date="2019" name="Int. J. Syst. Evol. Microbiol.">
        <title>The Global Catalogue of Microorganisms (GCM) 10K type strain sequencing project: providing services to taxonomists for standard genome sequencing and annotation.</title>
        <authorList>
            <consortium name="The Broad Institute Genomics Platform"/>
            <consortium name="The Broad Institute Genome Sequencing Center for Infectious Disease"/>
            <person name="Wu L."/>
            <person name="Ma J."/>
        </authorList>
    </citation>
    <scope>NUCLEOTIDE SEQUENCE [LARGE SCALE GENOMIC DNA]</scope>
    <source>
        <strain evidence="3">CCUG 52478</strain>
    </source>
</reference>